<keyword evidence="2" id="KW-1185">Reference proteome</keyword>
<gene>
    <name evidence="1" type="ORF">FKV70_18975</name>
</gene>
<sequence length="137" mass="14358">MGFRWVFNDYGAPESRIAHILATNSEAFARGEAVSLVNGRWSKTANGAAIGGFANQTITAGTDKKLEVTLAREGDNFEASYTGTPDAAFLVGANTVDVSADGLSVLSSDVTGGALVVMDINTNKATCRVKVKNRQLS</sequence>
<reference evidence="1 2" key="1">
    <citation type="submission" date="2019-07" db="EMBL/GenBank/DDBJ databases">
        <title>Paenibacillus ottowii sp. nov. isolated from a fermentation system processing bovine manure.</title>
        <authorList>
            <person name="Velazquez L.F."/>
            <person name="Rajbanshi S."/>
            <person name="Guan S."/>
            <person name="Hinchee M."/>
            <person name="Welsh A."/>
        </authorList>
    </citation>
    <scope>NUCLEOTIDE SEQUENCE [LARGE SCALE GENOMIC DNA]</scope>
    <source>
        <strain evidence="1 2">MS2379</strain>
    </source>
</reference>
<proteinExistence type="predicted"/>
<evidence type="ECO:0000313" key="1">
    <source>
        <dbReference type="EMBL" id="TQR97316.1"/>
    </source>
</evidence>
<dbReference type="EMBL" id="VIJZ01000008">
    <property type="protein sequence ID" value="TQR97316.1"/>
    <property type="molecule type" value="Genomic_DNA"/>
</dbReference>
<evidence type="ECO:0000313" key="2">
    <source>
        <dbReference type="Proteomes" id="UP000319219"/>
    </source>
</evidence>
<dbReference type="Proteomes" id="UP000319219">
    <property type="component" value="Unassembled WGS sequence"/>
</dbReference>
<organism evidence="1 2">
    <name type="scientific">Paenibacillus ottowii</name>
    <dbReference type="NCBI Taxonomy" id="2315729"/>
    <lineage>
        <taxon>Bacteria</taxon>
        <taxon>Bacillati</taxon>
        <taxon>Bacillota</taxon>
        <taxon>Bacilli</taxon>
        <taxon>Bacillales</taxon>
        <taxon>Paenibacillaceae</taxon>
        <taxon>Paenibacillus</taxon>
    </lineage>
</organism>
<name>A0ABY3B0V4_9BACL</name>
<dbReference type="RefSeq" id="WP_142613830.1">
    <property type="nucleotide sequence ID" value="NZ_VIJZ01000008.1"/>
</dbReference>
<comment type="caution">
    <text evidence="1">The sequence shown here is derived from an EMBL/GenBank/DDBJ whole genome shotgun (WGS) entry which is preliminary data.</text>
</comment>
<protein>
    <submittedName>
        <fullName evidence="1">Uncharacterized protein</fullName>
    </submittedName>
</protein>
<accession>A0ABY3B0V4</accession>